<dbReference type="SUPFAM" id="SSF51735">
    <property type="entry name" value="NAD(P)-binding Rossmann-fold domains"/>
    <property type="match status" value="1"/>
</dbReference>
<keyword evidence="4" id="KW-0050">Antiport</keyword>
<dbReference type="PATRIC" id="fig|1150625.3.peg.990"/>
<name>A0A147KA97_9BACI</name>
<dbReference type="AlphaFoldDB" id="A0A147KA97"/>
<feature type="transmembrane region" description="Helical" evidence="9">
    <location>
        <begin position="310"/>
        <end position="331"/>
    </location>
</feature>
<evidence type="ECO:0000256" key="1">
    <source>
        <dbReference type="ARBA" id="ARBA00004141"/>
    </source>
</evidence>
<feature type="transmembrane region" description="Helical" evidence="9">
    <location>
        <begin position="340"/>
        <end position="361"/>
    </location>
</feature>
<feature type="transmembrane region" description="Helical" evidence="9">
    <location>
        <begin position="62"/>
        <end position="82"/>
    </location>
</feature>
<dbReference type="InterPro" id="IPR036721">
    <property type="entry name" value="RCK_C_sf"/>
</dbReference>
<evidence type="ECO:0000256" key="3">
    <source>
        <dbReference type="ARBA" id="ARBA00022448"/>
    </source>
</evidence>
<dbReference type="GO" id="GO:0008324">
    <property type="term" value="F:monoatomic cation transmembrane transporter activity"/>
    <property type="evidence" value="ECO:0007669"/>
    <property type="project" value="InterPro"/>
</dbReference>
<dbReference type="RefSeq" id="WP_059350572.1">
    <property type="nucleotide sequence ID" value="NZ_LDYG01000021.1"/>
</dbReference>
<gene>
    <name evidence="11" type="ORF">Q75_04730</name>
</gene>
<keyword evidence="5 9" id="KW-0812">Transmembrane</keyword>
<feature type="transmembrane region" description="Helical" evidence="9">
    <location>
        <begin position="195"/>
        <end position="212"/>
    </location>
</feature>
<comment type="similarity">
    <text evidence="2">Belongs to the monovalent cation:proton antiporter 2 (CPA2) transporter (TC 2.A.37) family.</text>
</comment>
<dbReference type="PROSITE" id="PS51202">
    <property type="entry name" value="RCK_C"/>
    <property type="match status" value="1"/>
</dbReference>
<dbReference type="Gene3D" id="3.30.70.1450">
    <property type="entry name" value="Regulator of K+ conductance, C-terminal domain"/>
    <property type="match status" value="1"/>
</dbReference>
<evidence type="ECO:0000256" key="2">
    <source>
        <dbReference type="ARBA" id="ARBA00005551"/>
    </source>
</evidence>
<dbReference type="GO" id="GO:1902600">
    <property type="term" value="P:proton transmembrane transport"/>
    <property type="evidence" value="ECO:0007669"/>
    <property type="project" value="InterPro"/>
</dbReference>
<reference evidence="11 12" key="1">
    <citation type="journal article" date="2016" name="Front. Microbiol.">
        <title>Microevolution Analysis of Bacillus coahuilensis Unveils Differences in Phosphorus Acquisition Strategies and Their Regulation.</title>
        <authorList>
            <person name="Gomez-Lunar Z."/>
            <person name="Hernandez-Gonzalez I."/>
            <person name="Rodriguez-Torres M.D."/>
            <person name="Souza V."/>
            <person name="Olmedo-Alvarez G."/>
        </authorList>
    </citation>
    <scope>NUCLEOTIDE SEQUENCE [LARGE SCALE GENOMIC DNA]</scope>
    <source>
        <strain evidence="12">p1.1.43</strain>
    </source>
</reference>
<organism evidence="11 12">
    <name type="scientific">Bacillus coahuilensis p1.1.43</name>
    <dbReference type="NCBI Taxonomy" id="1150625"/>
    <lineage>
        <taxon>Bacteria</taxon>
        <taxon>Bacillati</taxon>
        <taxon>Bacillota</taxon>
        <taxon>Bacilli</taxon>
        <taxon>Bacillales</taxon>
        <taxon>Bacillaceae</taxon>
        <taxon>Bacillus</taxon>
    </lineage>
</organism>
<evidence type="ECO:0000313" key="11">
    <source>
        <dbReference type="EMBL" id="KUP07540.1"/>
    </source>
</evidence>
<dbReference type="GO" id="GO:0016020">
    <property type="term" value="C:membrane"/>
    <property type="evidence" value="ECO:0007669"/>
    <property type="project" value="UniProtKB-SubCell"/>
</dbReference>
<dbReference type="Proteomes" id="UP000074108">
    <property type="component" value="Unassembled WGS sequence"/>
</dbReference>
<dbReference type="Gene3D" id="3.40.50.720">
    <property type="entry name" value="NAD(P)-binding Rossmann-like Domain"/>
    <property type="match status" value="1"/>
</dbReference>
<feature type="domain" description="RCK C-terminal" evidence="10">
    <location>
        <begin position="534"/>
        <end position="615"/>
    </location>
</feature>
<dbReference type="Gene3D" id="1.20.1530.20">
    <property type="match status" value="1"/>
</dbReference>
<dbReference type="PANTHER" id="PTHR43562">
    <property type="entry name" value="NAPA-TYPE SODIUM/HYDROGEN ANTIPORTER"/>
    <property type="match status" value="1"/>
</dbReference>
<feature type="transmembrane region" description="Helical" evidence="9">
    <location>
        <begin position="31"/>
        <end position="50"/>
    </location>
</feature>
<dbReference type="InterPro" id="IPR003148">
    <property type="entry name" value="RCK_N"/>
</dbReference>
<dbReference type="InterPro" id="IPR006037">
    <property type="entry name" value="RCK_C"/>
</dbReference>
<dbReference type="InterPro" id="IPR036291">
    <property type="entry name" value="NAD(P)-bd_dom_sf"/>
</dbReference>
<comment type="subcellular location">
    <subcellularLocation>
        <location evidence="1">Membrane</location>
        <topology evidence="1">Multi-pass membrane protein</topology>
    </subcellularLocation>
</comment>
<feature type="transmembrane region" description="Helical" evidence="9">
    <location>
        <begin position="281"/>
        <end position="304"/>
    </location>
</feature>
<evidence type="ECO:0000259" key="10">
    <source>
        <dbReference type="PROSITE" id="PS51202"/>
    </source>
</evidence>
<proteinExistence type="inferred from homology"/>
<sequence>MEHHASVTSLVVVIVVAFITPILLHRFKLNFIPVVIAEILMGLVIGKSGFDLVEEDMWLETLSTLGFIFLMFLSGLEIDFKAFSKEGNKKKVLQNGKPEPNRLLVSMIIFTGIFAMSLGLSYLFVLFGLIDNAFFTTLIISTISLGVVVPTLKEAHISKSAIGQIILLVAVIADLVTMILLAVFVSFYSEDGGNTWLLLILFGAGILLYFVAKRFKDLPLLKSLSEGTVQIGTRAIFTLIIVLVALSESVGAENILGAFLAGVLVSLLAPNQELMHNLDSFGYGFLIPIFFVMVGVDIDVWSLFSDKKVLLLIPLLLFAFFISKLVPVYILKKWYDHKTVLASAFLLTSTLSLVIAAAKIAERIGMITPELSGLLILVAVITCVITPIMFKRIFPKETVEERQLKVAFIGANQLTLPVYRELNSSLYEAVLYHRKQEKAEKITDSVFEIVEMNDLEIETLEAHEAFNHDIMVISTGDEEHNAVLALAAKSKGVDRVIVRVETAELEEKMKENGIEVFSVFLSTKALLRALIESPSVINILTNQETSLYEIRMMNIEFHGMTLRQFPFTGDIIFVRIFRGKDSIVPHGDTELHMNDRLIVTGSREYVDELKRELEFCEYC</sequence>
<dbReference type="STRING" id="1150625.Q75_04730"/>
<keyword evidence="6 9" id="KW-1133">Transmembrane helix</keyword>
<evidence type="ECO:0000256" key="7">
    <source>
        <dbReference type="ARBA" id="ARBA00023065"/>
    </source>
</evidence>
<feature type="transmembrane region" description="Helical" evidence="9">
    <location>
        <begin position="133"/>
        <end position="153"/>
    </location>
</feature>
<dbReference type="Pfam" id="PF02254">
    <property type="entry name" value="TrkA_N"/>
    <property type="match status" value="1"/>
</dbReference>
<accession>A0A147KA97</accession>
<evidence type="ECO:0000256" key="9">
    <source>
        <dbReference type="SAM" id="Phobius"/>
    </source>
</evidence>
<dbReference type="InterPro" id="IPR038770">
    <property type="entry name" value="Na+/solute_symporter_sf"/>
</dbReference>
<keyword evidence="12" id="KW-1185">Reference proteome</keyword>
<evidence type="ECO:0000256" key="6">
    <source>
        <dbReference type="ARBA" id="ARBA00022989"/>
    </source>
</evidence>
<dbReference type="InterPro" id="IPR006153">
    <property type="entry name" value="Cation/H_exchanger_TM"/>
</dbReference>
<evidence type="ECO:0000313" key="12">
    <source>
        <dbReference type="Proteomes" id="UP000074108"/>
    </source>
</evidence>
<dbReference type="Pfam" id="PF00999">
    <property type="entry name" value="Na_H_Exchanger"/>
    <property type="match status" value="1"/>
</dbReference>
<feature type="transmembrane region" description="Helical" evidence="9">
    <location>
        <begin position="6"/>
        <end position="24"/>
    </location>
</feature>
<protein>
    <submittedName>
        <fullName evidence="11">Sodium:proton antiporter</fullName>
    </submittedName>
</protein>
<keyword evidence="7" id="KW-0406">Ion transport</keyword>
<dbReference type="GO" id="GO:0015297">
    <property type="term" value="F:antiporter activity"/>
    <property type="evidence" value="ECO:0007669"/>
    <property type="project" value="UniProtKB-KW"/>
</dbReference>
<dbReference type="PANTHER" id="PTHR43562:SF1">
    <property type="entry name" value="NA(+)_H(+) ANTIPORTER YJBQ-RELATED"/>
    <property type="match status" value="1"/>
</dbReference>
<dbReference type="Pfam" id="PF02080">
    <property type="entry name" value="TrkA_C"/>
    <property type="match status" value="1"/>
</dbReference>
<dbReference type="SUPFAM" id="SSF116726">
    <property type="entry name" value="TrkA C-terminal domain-like"/>
    <property type="match status" value="1"/>
</dbReference>
<dbReference type="OrthoDB" id="9793589at2"/>
<evidence type="ECO:0000256" key="8">
    <source>
        <dbReference type="ARBA" id="ARBA00023136"/>
    </source>
</evidence>
<dbReference type="EMBL" id="LDYG01000021">
    <property type="protein sequence ID" value="KUP07540.1"/>
    <property type="molecule type" value="Genomic_DNA"/>
</dbReference>
<keyword evidence="3" id="KW-0813">Transport</keyword>
<evidence type="ECO:0000256" key="4">
    <source>
        <dbReference type="ARBA" id="ARBA00022449"/>
    </source>
</evidence>
<comment type="caution">
    <text evidence="11">The sequence shown here is derived from an EMBL/GenBank/DDBJ whole genome shotgun (WGS) entry which is preliminary data.</text>
</comment>
<feature type="transmembrane region" description="Helical" evidence="9">
    <location>
        <begin position="103"/>
        <end position="127"/>
    </location>
</feature>
<feature type="transmembrane region" description="Helical" evidence="9">
    <location>
        <begin position="373"/>
        <end position="390"/>
    </location>
</feature>
<dbReference type="GO" id="GO:0006813">
    <property type="term" value="P:potassium ion transport"/>
    <property type="evidence" value="ECO:0007669"/>
    <property type="project" value="InterPro"/>
</dbReference>
<keyword evidence="8 9" id="KW-0472">Membrane</keyword>
<feature type="transmembrane region" description="Helical" evidence="9">
    <location>
        <begin position="165"/>
        <end position="189"/>
    </location>
</feature>
<evidence type="ECO:0000256" key="5">
    <source>
        <dbReference type="ARBA" id="ARBA00022692"/>
    </source>
</evidence>